<feature type="disulfide bond" evidence="9">
    <location>
        <begin position="1063"/>
        <end position="1127"/>
    </location>
</feature>
<feature type="disulfide bond" evidence="9">
    <location>
        <begin position="553"/>
        <end position="617"/>
    </location>
</feature>
<feature type="disulfide bond" evidence="9">
    <location>
        <begin position="974"/>
        <end position="1035"/>
    </location>
</feature>
<evidence type="ECO:0000313" key="12">
    <source>
        <dbReference type="EMBL" id="KAA0724946.1"/>
    </source>
</evidence>
<feature type="disulfide bond" evidence="9">
    <location>
        <begin position="1252"/>
        <end position="1262"/>
    </location>
</feature>
<feature type="disulfide bond" evidence="9">
    <location>
        <begin position="189"/>
        <end position="199"/>
    </location>
</feature>
<feature type="domain" description="SRCR" evidence="11">
    <location>
        <begin position="222"/>
        <end position="322"/>
    </location>
</feature>
<evidence type="ECO:0000256" key="1">
    <source>
        <dbReference type="ARBA" id="ARBA00022729"/>
    </source>
</evidence>
<feature type="disulfide bond" evidence="9">
    <location>
        <begin position="1221"/>
        <end position="1282"/>
    </location>
</feature>
<feature type="disulfide bond" evidence="9">
    <location>
        <begin position="464"/>
        <end position="525"/>
    </location>
</feature>
<feature type="domain" description="SRCR" evidence="11">
    <location>
        <begin position="1183"/>
        <end position="1283"/>
    </location>
</feature>
<dbReference type="InterPro" id="IPR036772">
    <property type="entry name" value="SRCR-like_dom_sf"/>
</dbReference>
<feature type="disulfide bond" evidence="9">
    <location>
        <begin position="668"/>
        <end position="729"/>
    </location>
</feature>
<feature type="domain" description="SRCR" evidence="11">
    <location>
        <begin position="936"/>
        <end position="1036"/>
    </location>
</feature>
<feature type="disulfide bond" evidence="9">
    <location>
        <begin position="1107"/>
        <end position="1117"/>
    </location>
</feature>
<sequence length="1334" mass="142120">MRFLIVSCVSILLLISDIRLVNGGSVCSGRVEVHHNGVWGTVCDDGWDLSDAGVVCRELGCGAVIEAKSNAYFGQGSGQIWLDDVACRGNETTLKNCSARPWGSHDCRHGEDAGVICQHIRLVNGSSVCSGRVEVLHNGVWGTVCDDLWDLSDAGVVCRELGCGAVIEAKSNAYFGQGSGQIWLDDVACRGNETTLKNCSARPWGSHDCRHVEDAGVICQYVRLVNGSSVCSGRVEVLHNGVWGTVCDDGWDLSDAGVVCQELGCGAVIEAKSNAYFGQGSGQIWLDDVACRGNETTLKNCSAQPWGSHNCGHSEDAGVICQYVRLLNGSSVCSGRVEVLHNGVWGTVCDDLWDLSDAGVVCRELGCGAVIEAKSNAYFGEGSGQIWLDDVQCRGNETTLKNCSAQPWGSHNCGHSEDAGVICQYIRLVNGDSVCSGRVEVHHNGLWGTVCDDGWDLSDAAVVCQELGCGAVIEAKSNAYFGQGSGQIWLDDVACRGNETTLKNCSARPWGSHNCGHSEDAGVICQYVRLLNGSSVCSGRVEVLHNGVWGTVCDDLWDLSDAGVVCRELGCGAVIEAKSNAYFGEGSGQIWLDDVQCRGNETTLKNCSAQPWGSHDCRHSEDAGVICQYIRLVNGDSVCSGRVEVHHNGLWGTVCDDGWDLSDAGVVCQELGCGAVIEAKSNAYFGQGSGQIWLDDVACRGNETTLKNCSARPWGSHNCGHSEDAGVICQYVRLLNGSSVCSGRVEVLHNGVWGTVCDDLWDLSDAGVVCRELGCGAVIEAKSNAYFGEGSGQIWLDDVQCRGNETTLKNCSAQPWGSHNCGHSEDAGVICQYIRLVNGGNVCSGRVEVHHNGVWGTVCDDGWDLSDAAVVCQELGCGAVIEAKSNAYFGQGSGQIWLDDVACRGNETTLKNCSARPWGSHDCRHAEDAGVICQYVRLLNGSSVCSGRVEVLHNGVWGTVCDDLWDLSDAGVVCRELGCGAVIEAKSNAYFGEGSGQIWLDDVQCRGNETTLKNCSAQPWGSHNCGHSEDAGVICQYIRLVNGGSVCSGRVEVHHNGVWGTVCDDGWDLSDAGVVCRELGCGAVIEAKSNAYFGQGSGQIWLDDVACRGNETTLKNCSAQPWGSHNCGHHEDAGVICQFVGDPCSELNCTQDEWCGEKSGVYGCFCNNNNSHLISGSDTFADIRLVNGGSVCSGRVEVHHNGVWGTVCDDLWDLSDAGVVCQELGCGAVIEAKSNAYFGQGSGQIWLDDVACRGNETTLKNCLSTPRGAHNCGHNEDAGVICQTTRDPCLELNCTQGEWCGEKDDVYGCFCNDNKNTHLISGFDTFGLSQFDQP</sequence>
<feature type="disulfide bond" evidence="9">
    <location>
        <begin position="655"/>
        <end position="719"/>
    </location>
</feature>
<feature type="disulfide bond" evidence="9">
    <location>
        <begin position="872"/>
        <end position="933"/>
    </location>
</feature>
<evidence type="ECO:0000256" key="3">
    <source>
        <dbReference type="ARBA" id="ARBA00023157"/>
    </source>
</evidence>
<evidence type="ECO:0000256" key="4">
    <source>
        <dbReference type="ARBA" id="ARBA00023170"/>
    </source>
</evidence>
<feature type="disulfide bond" evidence="9">
    <location>
        <begin position="393"/>
        <end position="403"/>
    </location>
</feature>
<feature type="disulfide bond" evidence="9">
    <location>
        <begin position="362"/>
        <end position="423"/>
    </location>
</feature>
<feature type="domain" description="SRCR" evidence="11">
    <location>
        <begin position="18"/>
        <end position="118"/>
    </location>
</feature>
<feature type="disulfide bond" evidence="9">
    <location>
        <begin position="566"/>
        <end position="627"/>
    </location>
</feature>
<accession>A0A5A9PVY6</accession>
<feature type="disulfide bond" evidence="9">
    <location>
        <begin position="597"/>
        <end position="607"/>
    </location>
</feature>
<feature type="domain" description="SRCR" evidence="11">
    <location>
        <begin position="1038"/>
        <end position="1138"/>
    </location>
</feature>
<feature type="disulfide bond" evidence="9">
    <location>
        <begin position="859"/>
        <end position="923"/>
    </location>
</feature>
<comment type="caution">
    <text evidence="12">The sequence shown here is derived from an EMBL/GenBank/DDBJ whole genome shotgun (WGS) entry which is preliminary data.</text>
</comment>
<organism evidence="12 13">
    <name type="scientific">Triplophysa tibetana</name>
    <dbReference type="NCBI Taxonomy" id="1572043"/>
    <lineage>
        <taxon>Eukaryota</taxon>
        <taxon>Metazoa</taxon>
        <taxon>Chordata</taxon>
        <taxon>Craniata</taxon>
        <taxon>Vertebrata</taxon>
        <taxon>Euteleostomi</taxon>
        <taxon>Actinopterygii</taxon>
        <taxon>Neopterygii</taxon>
        <taxon>Teleostei</taxon>
        <taxon>Ostariophysi</taxon>
        <taxon>Cypriniformes</taxon>
        <taxon>Nemacheilidae</taxon>
        <taxon>Triplophysa</taxon>
    </lineage>
</organism>
<name>A0A5A9PVY6_9TELE</name>
<feature type="domain" description="SRCR" evidence="11">
    <location>
        <begin position="834"/>
        <end position="934"/>
    </location>
</feature>
<dbReference type="PANTHER" id="PTHR19331">
    <property type="entry name" value="SCAVENGER RECEPTOR DOMAIN-CONTAINING"/>
    <property type="match status" value="1"/>
</dbReference>
<keyword evidence="4" id="KW-0675">Receptor</keyword>
<feature type="signal peptide" evidence="10">
    <location>
        <begin position="1"/>
        <end position="23"/>
    </location>
</feature>
<feature type="domain" description="SRCR" evidence="11">
    <location>
        <begin position="324"/>
        <end position="424"/>
    </location>
</feature>
<feature type="disulfide bond" evidence="9">
    <location>
        <begin position="145"/>
        <end position="209"/>
    </location>
</feature>
<feature type="disulfide bond" evidence="9">
    <location>
        <begin position="56"/>
        <end position="117"/>
    </location>
</feature>
<keyword evidence="3 9" id="KW-1015">Disulfide bond</keyword>
<feature type="disulfide bond" evidence="9">
    <location>
        <begin position="451"/>
        <end position="515"/>
    </location>
</feature>
<dbReference type="Proteomes" id="UP000324632">
    <property type="component" value="Chromosome 1"/>
</dbReference>
<feature type="disulfide bond" evidence="9">
    <location>
        <begin position="43"/>
        <end position="107"/>
    </location>
</feature>
<reference evidence="12 13" key="1">
    <citation type="journal article" date="2019" name="Mol. Ecol. Resour.">
        <title>Chromosome-level genome assembly of Triplophysa tibetana, a fish adapted to the harsh high-altitude environment of the Tibetan Plateau.</title>
        <authorList>
            <person name="Yang X."/>
            <person name="Liu H."/>
            <person name="Ma Z."/>
            <person name="Zou Y."/>
            <person name="Zou M."/>
            <person name="Mao Y."/>
            <person name="Li X."/>
            <person name="Wang H."/>
            <person name="Chen T."/>
            <person name="Wang W."/>
            <person name="Yang R."/>
        </authorList>
    </citation>
    <scope>NUCLEOTIDE SEQUENCE [LARGE SCALE GENOMIC DNA]</scope>
    <source>
        <strain evidence="12">TTIB1903HZAU</strain>
        <tissue evidence="12">Muscle</tissue>
    </source>
</reference>
<dbReference type="SMART" id="SM00202">
    <property type="entry name" value="SR"/>
    <property type="match status" value="12"/>
</dbReference>
<feature type="disulfide bond" evidence="9">
    <location>
        <begin position="757"/>
        <end position="821"/>
    </location>
</feature>
<dbReference type="Gene3D" id="3.10.250.10">
    <property type="entry name" value="SRCR-like domain"/>
    <property type="match status" value="12"/>
</dbReference>
<feature type="disulfide bond" evidence="9">
    <location>
        <begin position="903"/>
        <end position="913"/>
    </location>
</feature>
<keyword evidence="5" id="KW-0325">Glycoprotein</keyword>
<evidence type="ECO:0000256" key="8">
    <source>
        <dbReference type="ARBA" id="ARBA00069168"/>
    </source>
</evidence>
<feature type="disulfide bond" evidence="9">
    <location>
        <begin position="961"/>
        <end position="1025"/>
    </location>
</feature>
<feature type="disulfide bond" evidence="9">
    <location>
        <begin position="291"/>
        <end position="301"/>
    </location>
</feature>
<comment type="function">
    <text evidence="6">Binds to extracellular matrix proteins. Binds to pathogen-associated molecular patterns (PAMPs) present on the cell walls of Gram-positive and Gram-negative bacteria and fungi, behaving as a pattern recognition receptor (PRR). Induces bacterial and fungal aggregation and subsequent inhibition of PAMP-induced cytokine release. Does not possess intrinsic bactericidal activity. May play a role in the innate defense and homeostasis of certain epithelial surfaces.</text>
</comment>
<evidence type="ECO:0000256" key="9">
    <source>
        <dbReference type="PROSITE-ProRule" id="PRU00196"/>
    </source>
</evidence>
<dbReference type="GO" id="GO:0016020">
    <property type="term" value="C:membrane"/>
    <property type="evidence" value="ECO:0007669"/>
    <property type="project" value="InterPro"/>
</dbReference>
<comment type="subunit">
    <text evidence="7">Interacts with LGALS1 and laminin.</text>
</comment>
<feature type="disulfide bond" evidence="9">
    <location>
        <begin position="349"/>
        <end position="413"/>
    </location>
</feature>
<evidence type="ECO:0000259" key="11">
    <source>
        <dbReference type="PROSITE" id="PS50287"/>
    </source>
</evidence>
<dbReference type="EMBL" id="SOYY01000001">
    <property type="protein sequence ID" value="KAA0724946.1"/>
    <property type="molecule type" value="Genomic_DNA"/>
</dbReference>
<feature type="domain" description="SRCR" evidence="11">
    <location>
        <begin position="528"/>
        <end position="628"/>
    </location>
</feature>
<feature type="domain" description="SRCR" evidence="11">
    <location>
        <begin position="630"/>
        <end position="730"/>
    </location>
</feature>
<keyword evidence="2" id="KW-0677">Repeat</keyword>
<evidence type="ECO:0000256" key="5">
    <source>
        <dbReference type="ARBA" id="ARBA00023180"/>
    </source>
</evidence>
<feature type="disulfide bond" evidence="9">
    <location>
        <begin position="247"/>
        <end position="311"/>
    </location>
</feature>
<evidence type="ECO:0000313" key="13">
    <source>
        <dbReference type="Proteomes" id="UP000324632"/>
    </source>
</evidence>
<dbReference type="FunFam" id="3.10.250.10:FF:000007">
    <property type="entry name" value="Soluble scavenger receptor cysteine-rich domain-containing protein SSC5D"/>
    <property type="match status" value="2"/>
</dbReference>
<feature type="disulfide bond" evidence="9">
    <location>
        <begin position="699"/>
        <end position="709"/>
    </location>
</feature>
<keyword evidence="1 10" id="KW-0732">Signal</keyword>
<feature type="disulfide bond" evidence="9">
    <location>
        <begin position="87"/>
        <end position="97"/>
    </location>
</feature>
<feature type="domain" description="SRCR" evidence="11">
    <location>
        <begin position="426"/>
        <end position="526"/>
    </location>
</feature>
<feature type="disulfide bond" evidence="9">
    <location>
        <begin position="260"/>
        <end position="321"/>
    </location>
</feature>
<dbReference type="PANTHER" id="PTHR19331:SF487">
    <property type="entry name" value="SOLUBLE SCAVENGER RECEPTOR CYSTEINE-RICH DOMAIN-CONTAINING PROTEIN SSC5D"/>
    <property type="match status" value="1"/>
</dbReference>
<evidence type="ECO:0000256" key="2">
    <source>
        <dbReference type="ARBA" id="ARBA00022737"/>
    </source>
</evidence>
<feature type="disulfide bond" evidence="9">
    <location>
        <begin position="1005"/>
        <end position="1015"/>
    </location>
</feature>
<dbReference type="PROSITE" id="PS00420">
    <property type="entry name" value="SRCR_1"/>
    <property type="match status" value="12"/>
</dbReference>
<dbReference type="FunFam" id="3.10.250.10:FF:000006">
    <property type="entry name" value="neurotrypsin isoform X2"/>
    <property type="match status" value="10"/>
</dbReference>
<keyword evidence="13" id="KW-1185">Reference proteome</keyword>
<evidence type="ECO:0000256" key="10">
    <source>
        <dbReference type="SAM" id="SignalP"/>
    </source>
</evidence>
<gene>
    <name evidence="12" type="ORF">E1301_Tti016303</name>
</gene>
<feature type="disulfide bond" evidence="9">
    <location>
        <begin position="1208"/>
        <end position="1272"/>
    </location>
</feature>
<dbReference type="Pfam" id="PF00530">
    <property type="entry name" value="SRCR"/>
    <property type="match status" value="12"/>
</dbReference>
<evidence type="ECO:0000256" key="6">
    <source>
        <dbReference type="ARBA" id="ARBA00058074"/>
    </source>
</evidence>
<feature type="disulfide bond" evidence="9">
    <location>
        <begin position="158"/>
        <end position="219"/>
    </location>
</feature>
<feature type="disulfide bond" evidence="9">
    <location>
        <begin position="1076"/>
        <end position="1137"/>
    </location>
</feature>
<proteinExistence type="predicted"/>
<feature type="domain" description="SRCR" evidence="11">
    <location>
        <begin position="120"/>
        <end position="220"/>
    </location>
</feature>
<feature type="domain" description="SRCR" evidence="11">
    <location>
        <begin position="732"/>
        <end position="832"/>
    </location>
</feature>
<feature type="chain" id="PRO_5022751266" description="Soluble scavenger receptor cysteine-rich domain-containing protein SSC5D" evidence="10">
    <location>
        <begin position="24"/>
        <end position="1334"/>
    </location>
</feature>
<dbReference type="SUPFAM" id="SSF56487">
    <property type="entry name" value="SRCR-like"/>
    <property type="match status" value="12"/>
</dbReference>
<evidence type="ECO:0000256" key="7">
    <source>
        <dbReference type="ARBA" id="ARBA00064153"/>
    </source>
</evidence>
<feature type="disulfide bond" evidence="9">
    <location>
        <begin position="495"/>
        <end position="505"/>
    </location>
</feature>
<protein>
    <recommendedName>
        <fullName evidence="8">Soluble scavenger receptor cysteine-rich domain-containing protein SSC5D</fullName>
    </recommendedName>
</protein>
<feature type="disulfide bond" evidence="9">
    <location>
        <begin position="801"/>
        <end position="811"/>
    </location>
</feature>
<dbReference type="PRINTS" id="PR00258">
    <property type="entry name" value="SPERACTRCPTR"/>
</dbReference>
<dbReference type="PROSITE" id="PS50287">
    <property type="entry name" value="SRCR_2"/>
    <property type="match status" value="12"/>
</dbReference>
<dbReference type="InterPro" id="IPR001190">
    <property type="entry name" value="SRCR"/>
</dbReference>
<feature type="disulfide bond" evidence="9">
    <location>
        <begin position="770"/>
        <end position="831"/>
    </location>
</feature>